<dbReference type="Pfam" id="PF00593">
    <property type="entry name" value="TonB_dep_Rec_b-barrel"/>
    <property type="match status" value="1"/>
</dbReference>
<dbReference type="Pfam" id="PF07715">
    <property type="entry name" value="Plug"/>
    <property type="match status" value="1"/>
</dbReference>
<keyword evidence="8 10" id="KW-0472">Membrane</keyword>
<dbReference type="InterPro" id="IPR011276">
    <property type="entry name" value="TonB_haem/Hb_rcpt"/>
</dbReference>
<accession>A0ABX7VEA8</accession>
<dbReference type="PROSITE" id="PS52016">
    <property type="entry name" value="TONB_DEPENDENT_REC_3"/>
    <property type="match status" value="1"/>
</dbReference>
<evidence type="ECO:0000313" key="15">
    <source>
        <dbReference type="EMBL" id="QTL38998.1"/>
    </source>
</evidence>
<evidence type="ECO:0000259" key="13">
    <source>
        <dbReference type="Pfam" id="PF00593"/>
    </source>
</evidence>
<dbReference type="InterPro" id="IPR012910">
    <property type="entry name" value="Plug_dom"/>
</dbReference>
<dbReference type="NCBIfam" id="TIGR01786">
    <property type="entry name" value="TonB-hemlactrns"/>
    <property type="match status" value="1"/>
</dbReference>
<reference evidence="15 16" key="1">
    <citation type="submission" date="2021-03" db="EMBL/GenBank/DDBJ databases">
        <title>Complete Genome Sequence Data of Xenorhabdus budapestensis strain C72, a Candidate Biological Control Agent, from China.</title>
        <authorList>
            <person name="LI B."/>
            <person name="WANG S."/>
            <person name="QIU D."/>
        </authorList>
    </citation>
    <scope>NUCLEOTIDE SEQUENCE [LARGE SCALE GENOMIC DNA]</scope>
    <source>
        <strain evidence="15 16">C-7-2</strain>
    </source>
</reference>
<dbReference type="InterPro" id="IPR010949">
    <property type="entry name" value="TonB_Hb/transfer/lactofer_rcpt"/>
</dbReference>
<dbReference type="InterPro" id="IPR037066">
    <property type="entry name" value="Plug_dom_sf"/>
</dbReference>
<gene>
    <name evidence="15" type="ORF">HGO23_14175</name>
</gene>
<keyword evidence="5 10" id="KW-0812">Transmembrane</keyword>
<comment type="subcellular location">
    <subcellularLocation>
        <location evidence="1 10">Cell outer membrane</location>
        <topology evidence="1 10">Multi-pass membrane protein</topology>
    </subcellularLocation>
</comment>
<feature type="domain" description="TonB-dependent receptor plug" evidence="14">
    <location>
        <begin position="83"/>
        <end position="185"/>
    </location>
</feature>
<evidence type="ECO:0000256" key="2">
    <source>
        <dbReference type="ARBA" id="ARBA00009810"/>
    </source>
</evidence>
<dbReference type="PANTHER" id="PTHR30442">
    <property type="entry name" value="IRON III DICITRATE TRANSPORT PROTEIN FECA"/>
    <property type="match status" value="1"/>
</dbReference>
<sequence>MQYFTQTHFRKFMANNSQNLEKRPITTFIRKILNGTFSGTLVLGIVFSNAVLAAENPAEKGAEKKNKVIQLSTLSVIGSVHNSTSAGSSSLKKEDIDRTQADNVAQLLEQLPGVSMSGSPRSGGQTLNIWGMGESEDIKITLDDAPKGFEKYRQGSIFIEPELIKRIDVDKGPHNLLNGNGGFGGSVKIVTKDTSDLLRPDEDWGGFIKQSYHTNDRQWINSIALYGRDPNGYADGLLYANKRDGHNIKRPDGTRFEYSQNNQTSYLLKTNFYPNDTHTISLSAMRSESDGWQPWAAKRDGMVVPSDADIKRYGWDGAWKRKLVFRDQIDQNYSAKWSIAPEDNPWINLTLTYAYSKTKQNDSRPENAASSFSGLMGNKSWVDYTDNLVDINNNSVFSTGIIEHELIAGARWHKNQRNVLMFDKGNKNNAEYNYGYYQPHYMPAGDQHTYSVYMQDSLKLGNITITPGIRYDHVKNIGEENKAPRFNNKSPEINHDYSSVTYTGWTPHLGVMWKTNQHLSLFADISRTWRAPLVDEQYEVQSAKTNLPGSSRNLKVERMTGIRLGAILDFDDLMLENDSLQIRTTLFRNRGKDEIFKRRGIYCTEQIESGSSSSCEKPLANYRNLPSYTIEGLEIETFYDSRTLFGKFSFSTIRGQRDASMRDPWIGHKTWIAEIPPRSAHAMLGFKIPRWQMAMGWKGDFIRKQDRSSVDGDPEAWHWSLPKTRGYALHGLFASWRPPLMKGFEARITVDNLFNRDYYPYLGEAVSGIGRNYKFSISQQF</sequence>
<evidence type="ECO:0000256" key="4">
    <source>
        <dbReference type="ARBA" id="ARBA00022452"/>
    </source>
</evidence>
<dbReference type="InterPro" id="IPR000531">
    <property type="entry name" value="Beta-barrel_TonB"/>
</dbReference>
<protein>
    <submittedName>
        <fullName evidence="15">TonB-dependent hemoglobin/transferrin/lactoferrin family receptor</fullName>
    </submittedName>
</protein>
<dbReference type="Gene3D" id="2.40.170.20">
    <property type="entry name" value="TonB-dependent receptor, beta-barrel domain"/>
    <property type="match status" value="1"/>
</dbReference>
<feature type="domain" description="TonB-dependent receptor-like beta-barrel" evidence="13">
    <location>
        <begin position="275"/>
        <end position="753"/>
    </location>
</feature>
<dbReference type="PANTHER" id="PTHR30442:SF0">
    <property type="entry name" value="FE(3+) DICITRATE TRANSPORT PROTEIN FECA"/>
    <property type="match status" value="1"/>
</dbReference>
<evidence type="ECO:0000256" key="10">
    <source>
        <dbReference type="PROSITE-ProRule" id="PRU01360"/>
    </source>
</evidence>
<name>A0ABX7VEA8_XENBU</name>
<dbReference type="InterPro" id="IPR036942">
    <property type="entry name" value="Beta-barrel_TonB_sf"/>
</dbReference>
<evidence type="ECO:0000256" key="9">
    <source>
        <dbReference type="ARBA" id="ARBA00023237"/>
    </source>
</evidence>
<evidence type="ECO:0000256" key="7">
    <source>
        <dbReference type="ARBA" id="ARBA00023077"/>
    </source>
</evidence>
<dbReference type="Gene3D" id="2.170.130.10">
    <property type="entry name" value="TonB-dependent receptor, plug domain"/>
    <property type="match status" value="1"/>
</dbReference>
<evidence type="ECO:0000256" key="8">
    <source>
        <dbReference type="ARBA" id="ARBA00023136"/>
    </source>
</evidence>
<keyword evidence="16" id="KW-1185">Reference proteome</keyword>
<dbReference type="InterPro" id="IPR010917">
    <property type="entry name" value="TonB_rcpt_CS"/>
</dbReference>
<keyword evidence="4 10" id="KW-1134">Transmembrane beta strand</keyword>
<dbReference type="InterPro" id="IPR039426">
    <property type="entry name" value="TonB-dep_rcpt-like"/>
</dbReference>
<keyword evidence="15" id="KW-0675">Receptor</keyword>
<evidence type="ECO:0000256" key="6">
    <source>
        <dbReference type="ARBA" id="ARBA00022729"/>
    </source>
</evidence>
<keyword evidence="7 12" id="KW-0798">TonB box</keyword>
<dbReference type="NCBIfam" id="TIGR01785">
    <property type="entry name" value="TonB-hemin"/>
    <property type="match status" value="1"/>
</dbReference>
<evidence type="ECO:0000256" key="11">
    <source>
        <dbReference type="PROSITE-ProRule" id="PRU10144"/>
    </source>
</evidence>
<dbReference type="Proteomes" id="UP000665047">
    <property type="component" value="Chromosome"/>
</dbReference>
<keyword evidence="9 10" id="KW-0998">Cell outer membrane</keyword>
<organism evidence="15 16">
    <name type="scientific">Xenorhabdus budapestensis</name>
    <dbReference type="NCBI Taxonomy" id="290110"/>
    <lineage>
        <taxon>Bacteria</taxon>
        <taxon>Pseudomonadati</taxon>
        <taxon>Pseudomonadota</taxon>
        <taxon>Gammaproteobacteria</taxon>
        <taxon>Enterobacterales</taxon>
        <taxon>Morganellaceae</taxon>
        <taxon>Xenorhabdus</taxon>
    </lineage>
</organism>
<evidence type="ECO:0000259" key="14">
    <source>
        <dbReference type="Pfam" id="PF07715"/>
    </source>
</evidence>
<evidence type="ECO:0000313" key="16">
    <source>
        <dbReference type="Proteomes" id="UP000665047"/>
    </source>
</evidence>
<proteinExistence type="inferred from homology"/>
<evidence type="ECO:0000256" key="5">
    <source>
        <dbReference type="ARBA" id="ARBA00022692"/>
    </source>
</evidence>
<dbReference type="PROSITE" id="PS01156">
    <property type="entry name" value="TONB_DEPENDENT_REC_2"/>
    <property type="match status" value="1"/>
</dbReference>
<evidence type="ECO:0000256" key="12">
    <source>
        <dbReference type="RuleBase" id="RU003357"/>
    </source>
</evidence>
<comment type="similarity">
    <text evidence="2 10 12">Belongs to the TonB-dependent receptor family.</text>
</comment>
<keyword evidence="6" id="KW-0732">Signal</keyword>
<evidence type="ECO:0000256" key="1">
    <source>
        <dbReference type="ARBA" id="ARBA00004571"/>
    </source>
</evidence>
<keyword evidence="3 10" id="KW-0813">Transport</keyword>
<dbReference type="EMBL" id="CP072455">
    <property type="protein sequence ID" value="QTL38998.1"/>
    <property type="molecule type" value="Genomic_DNA"/>
</dbReference>
<feature type="short sequence motif" description="TonB C-terminal box" evidence="11">
    <location>
        <begin position="764"/>
        <end position="781"/>
    </location>
</feature>
<evidence type="ECO:0000256" key="3">
    <source>
        <dbReference type="ARBA" id="ARBA00022448"/>
    </source>
</evidence>
<dbReference type="CDD" id="cd01347">
    <property type="entry name" value="ligand_gated_channel"/>
    <property type="match status" value="1"/>
</dbReference>
<dbReference type="SUPFAM" id="SSF56935">
    <property type="entry name" value="Porins"/>
    <property type="match status" value="1"/>
</dbReference>